<evidence type="ECO:0000256" key="1">
    <source>
        <dbReference type="SAM" id="MobiDB-lite"/>
    </source>
</evidence>
<feature type="domain" description="PDZ" evidence="3">
    <location>
        <begin position="109"/>
        <end position="202"/>
    </location>
</feature>
<dbReference type="EMBL" id="HBFQ01051973">
    <property type="protein sequence ID" value="CAD8862715.1"/>
    <property type="molecule type" value="Transcribed_RNA"/>
</dbReference>
<dbReference type="AlphaFoldDB" id="A0A7S1AR99"/>
<protein>
    <recommendedName>
        <fullName evidence="3">PDZ domain-containing protein</fullName>
    </recommendedName>
</protein>
<feature type="signal peptide" evidence="2">
    <location>
        <begin position="1"/>
        <end position="26"/>
    </location>
</feature>
<keyword evidence="2" id="KW-0732">Signal</keyword>
<name>A0A7S1AR99_NOCSC</name>
<organism evidence="4">
    <name type="scientific">Noctiluca scintillans</name>
    <name type="common">Sea sparkle</name>
    <name type="synonym">Red tide dinoflagellate</name>
    <dbReference type="NCBI Taxonomy" id="2966"/>
    <lineage>
        <taxon>Eukaryota</taxon>
        <taxon>Sar</taxon>
        <taxon>Alveolata</taxon>
        <taxon>Dinophyceae</taxon>
        <taxon>Noctilucales</taxon>
        <taxon>Noctilucaceae</taxon>
        <taxon>Noctiluca</taxon>
    </lineage>
</organism>
<dbReference type="PROSITE" id="PS50106">
    <property type="entry name" value="PDZ"/>
    <property type="match status" value="2"/>
</dbReference>
<dbReference type="InterPro" id="IPR036034">
    <property type="entry name" value="PDZ_sf"/>
</dbReference>
<evidence type="ECO:0000256" key="2">
    <source>
        <dbReference type="SAM" id="SignalP"/>
    </source>
</evidence>
<evidence type="ECO:0000259" key="3">
    <source>
        <dbReference type="PROSITE" id="PS50106"/>
    </source>
</evidence>
<reference evidence="4" key="1">
    <citation type="submission" date="2021-01" db="EMBL/GenBank/DDBJ databases">
        <authorList>
            <person name="Corre E."/>
            <person name="Pelletier E."/>
            <person name="Niang G."/>
            <person name="Scheremetjew M."/>
            <person name="Finn R."/>
            <person name="Kale V."/>
            <person name="Holt S."/>
            <person name="Cochrane G."/>
            <person name="Meng A."/>
            <person name="Brown T."/>
            <person name="Cohen L."/>
        </authorList>
    </citation>
    <scope>NUCLEOTIDE SEQUENCE</scope>
</reference>
<dbReference type="SUPFAM" id="SSF50156">
    <property type="entry name" value="PDZ domain-like"/>
    <property type="match status" value="2"/>
</dbReference>
<evidence type="ECO:0000313" key="4">
    <source>
        <dbReference type="EMBL" id="CAD8862715.1"/>
    </source>
</evidence>
<proteinExistence type="predicted"/>
<feature type="chain" id="PRO_5030924858" description="PDZ domain-containing protein" evidence="2">
    <location>
        <begin position="27"/>
        <end position="278"/>
    </location>
</feature>
<gene>
    <name evidence="4" type="ORF">NSCI0253_LOCUS37070</name>
</gene>
<sequence length="278" mass="30580">MAQAVLFSGQCAWFAFSLVCPRSCMSWRSRSMWSCWSAGVPSQENTEREEFDMRDGKRRNPTLLQSGQGFERGSRGSGSSARCDAVVTIDTKTDPTEIPEPDLGPGEFLIDVHKDEDGAGLEIESISGMLLVAKLKRGPMIAWNAEHAHEPHLMVKAGDRIVGVNGVESESSRLIDELKRGTRLRLVMRHPREFKVCLEKKGRELGMCVIGGNVKLDMLKISALRAGVVEDWNRSHSSAAIASGDRIISVNGIDNEPAKMLDELRANGVLHVTVIRPS</sequence>
<feature type="region of interest" description="Disordered" evidence="1">
    <location>
        <begin position="44"/>
        <end position="83"/>
    </location>
</feature>
<feature type="domain" description="PDZ" evidence="3">
    <location>
        <begin position="195"/>
        <end position="254"/>
    </location>
</feature>
<dbReference type="InterPro" id="IPR001478">
    <property type="entry name" value="PDZ"/>
</dbReference>
<accession>A0A7S1AR99</accession>
<feature type="compositionally biased region" description="Basic and acidic residues" evidence="1">
    <location>
        <begin position="45"/>
        <end position="55"/>
    </location>
</feature>